<feature type="compositionally biased region" description="Basic and acidic residues" evidence="8">
    <location>
        <begin position="59"/>
        <end position="71"/>
    </location>
</feature>
<feature type="compositionally biased region" description="Basic and acidic residues" evidence="8">
    <location>
        <begin position="601"/>
        <end position="615"/>
    </location>
</feature>
<feature type="compositionally biased region" description="Basic and acidic residues" evidence="8">
    <location>
        <begin position="100"/>
        <end position="141"/>
    </location>
</feature>
<evidence type="ECO:0000256" key="6">
    <source>
        <dbReference type="ARBA" id="ARBA00023242"/>
    </source>
</evidence>
<sequence length="1564" mass="173135">MELPVPFPVSSCLTPRWVGTVSAENGGRRRHAQPCFQHPSPSLSLFGARPRSSQIHRPLRADFSKSRETPGHEAPTLQRSSCASPQSDRTARSNTHRRTCLHDAATRKGPELKTFREGEETRGEHFPSWVEDRRHAAPADQTRERRFRPGIKRRREGASNYNRVLSVALRSLYAEAATCQYPQYSPLRPLASYRCTVLSRRDGTSFLCRSSRESSVTCSPPRRSSTSSSDGVSVCSPPAVEVVEILDDPEEAENQEEAADGVAVILSDPDSEEEEERLRQLQKLFKEHCRRRRLRGEQNEAREPTCDSGKGGKVSDRVEEIGERCLDMERGVEEYEDFFQLNADEKALWLALKFIHLYQRCTEKVATPGTMSRSLRKMKETVENLFPSNVIGPGSLRLMPGFRCLYTGQLSAVGLHCAFNDRMCIGHDDESLPTVTSLLLNDDRIEDNNDIIIVYGEENDGKGYGAYPGDQMLFIGGTNTRNYSLWNAWKLEYPVRVVRGYKCKSKYAPSFGFRYDGLYRVVEMLADSNNSPSAFHRPSRSPASAASPSSSDTGDSRVRRPLSRRRPVDPVSPGQDAPLSRRADRGASDRPIAPAWEQTETEIRKERPRTAKTENCDSAFPPAILPSMRPWLSPFSGRGAADPARPQGVSPTVSDGEQPQPPSGSTSRSLSFSRLAAVSPESSDPDGDSDASSARRCATLARGRDDPARKYSLGGARQPWVRQGTGEQAADSAREKASAAIEACSHSPSLAQSFLFRNSTRRFPDGGEVLRNVGTVDSGRRSAGAASTPWSHSVSPESPSPSRRQRRRACSSLESPSTVSARQSVLSGRSSFSDAAASRGGTSSSESRRPTSPVPTQKPGLWSEGEHSSSRGPFGSAAVFEKLEKEPVNSPRSTPEQGSPSGGGAAAGGPYGKRERQQLEGRRIYKFVLVSIHRDIYLAPESKLPDRDIAIFSHHVFEDDKGLKKVKALAHHQYRAHYKIQEQLQASLPTFSRSTKVVQVWSDLPFPFALAVPPVLKLPGQSQSILSNFVCIMASAYKIYTEIKRAMDPSASEIPSGALLAVQQYQAAVSLSASPSSLLSKTCSRTGPRCSALPSRSRLPPVAPPSWALCGLLPLKVLLTLFDLELQELSPASKARLIEQARVDCKRHPPGYLESKRDNALPSFSKSPEELAELLAQLKNKPRVPGRHRPLVWRESQTEILVTAELAKIFAHQLLPQSATCGMYSTIELCSPLPDSWSPWQDISQGKEKFPVPAVNDVDDLPPPVDFSYQVRNVCFSRLPNFCMLCLCAGCVPPDKDTSIWERIEVEGYSSGLRDPETGRVYCAGSNLSFVKETSTLAVCTSYCLCDKTVCTNRYPEDLAYPVMVAKTKLAGWELRTQVEIPAGAFIMQYVGEIMCRATMEGRSRHNSRRGYHNYCMEIVQDEWDWEDNWKLPCIDSLFLGNASRFLNHSCEPNVEVRNIWRGPLLPVVGVFSRRAIKAGEALTYAYGAGYETIKCWCGAKTCKGYIGDGTSVEKKEEGKRADRELRKKVRNAADVVVVEGTEFELVELSDDETQQKKHAAHRR</sequence>
<dbReference type="Pfam" id="PF00856">
    <property type="entry name" value="SET"/>
    <property type="match status" value="1"/>
</dbReference>
<comment type="subcellular location">
    <subcellularLocation>
        <location evidence="1">Chromosome</location>
    </subcellularLocation>
    <subcellularLocation>
        <location evidence="7">Nucleus</location>
    </subcellularLocation>
</comment>
<feature type="domain" description="YDG" evidence="11">
    <location>
        <begin position="393"/>
        <end position="542"/>
    </location>
</feature>
<feature type="compositionally biased region" description="Polar residues" evidence="8">
    <location>
        <begin position="77"/>
        <end position="88"/>
    </location>
</feature>
<dbReference type="InterPro" id="IPR003616">
    <property type="entry name" value="Post-SET_dom"/>
</dbReference>
<evidence type="ECO:0000256" key="3">
    <source>
        <dbReference type="ARBA" id="ARBA00022603"/>
    </source>
</evidence>
<evidence type="ECO:0000259" key="9">
    <source>
        <dbReference type="PROSITE" id="PS50280"/>
    </source>
</evidence>
<dbReference type="PROSITE" id="PS50280">
    <property type="entry name" value="SET"/>
    <property type="match status" value="1"/>
</dbReference>
<dbReference type="PANTHER" id="PTHR45660:SF13">
    <property type="entry name" value="HISTONE-LYSINE N-METHYLTRANSFERASE SETMAR"/>
    <property type="match status" value="1"/>
</dbReference>
<feature type="region of interest" description="Disordered" evidence="8">
    <location>
        <begin position="29"/>
        <end position="141"/>
    </location>
</feature>
<feature type="compositionally biased region" description="Low complexity" evidence="8">
    <location>
        <begin position="789"/>
        <end position="802"/>
    </location>
</feature>
<dbReference type="Pfam" id="PF05033">
    <property type="entry name" value="Pre-SET"/>
    <property type="match status" value="1"/>
</dbReference>
<dbReference type="GO" id="GO:0005694">
    <property type="term" value="C:chromosome"/>
    <property type="evidence" value="ECO:0007669"/>
    <property type="project" value="UniProtKB-SubCell"/>
</dbReference>
<evidence type="ECO:0000259" key="11">
    <source>
        <dbReference type="PROSITE" id="PS51015"/>
    </source>
</evidence>
<organism evidence="12">
    <name type="scientific">Neospora caninum (strain Liverpool)</name>
    <dbReference type="NCBI Taxonomy" id="572307"/>
    <lineage>
        <taxon>Eukaryota</taxon>
        <taxon>Sar</taxon>
        <taxon>Alveolata</taxon>
        <taxon>Apicomplexa</taxon>
        <taxon>Conoidasida</taxon>
        <taxon>Coccidia</taxon>
        <taxon>Eucoccidiorida</taxon>
        <taxon>Eimeriorina</taxon>
        <taxon>Sarcocystidae</taxon>
        <taxon>Neospora</taxon>
    </lineage>
</organism>
<gene>
    <name evidence="12" type="ORF">BN1204_029100</name>
</gene>
<dbReference type="Pfam" id="PF02182">
    <property type="entry name" value="SAD_SRA"/>
    <property type="match status" value="1"/>
</dbReference>
<feature type="compositionally biased region" description="Basic and acidic residues" evidence="8">
    <location>
        <begin position="579"/>
        <end position="588"/>
    </location>
</feature>
<dbReference type="SMART" id="SM00466">
    <property type="entry name" value="SRA"/>
    <property type="match status" value="1"/>
</dbReference>
<dbReference type="PANTHER" id="PTHR45660">
    <property type="entry name" value="HISTONE-LYSINE N-METHYLTRANSFERASE SETMAR"/>
    <property type="match status" value="1"/>
</dbReference>
<feature type="region of interest" description="Disordered" evidence="8">
    <location>
        <begin position="214"/>
        <end position="235"/>
    </location>
</feature>
<dbReference type="InterPro" id="IPR015947">
    <property type="entry name" value="PUA-like_sf"/>
</dbReference>
<evidence type="ECO:0000313" key="12">
    <source>
        <dbReference type="EMBL" id="CEL67109.1"/>
    </source>
</evidence>
<feature type="compositionally biased region" description="Low complexity" evidence="8">
    <location>
        <begin position="663"/>
        <end position="682"/>
    </location>
</feature>
<dbReference type="EMBL" id="LN714482">
    <property type="protein sequence ID" value="CEL67109.1"/>
    <property type="molecule type" value="Genomic_DNA"/>
</dbReference>
<dbReference type="InterPro" id="IPR001214">
    <property type="entry name" value="SET_dom"/>
</dbReference>
<dbReference type="InterPro" id="IPR007728">
    <property type="entry name" value="Pre-SET_dom"/>
</dbReference>
<dbReference type="InterPro" id="IPR036987">
    <property type="entry name" value="SRA-YDG_sf"/>
</dbReference>
<dbReference type="InterPro" id="IPR003105">
    <property type="entry name" value="SRA_YDG"/>
</dbReference>
<feature type="compositionally biased region" description="Low complexity" evidence="8">
    <location>
        <begin position="531"/>
        <end position="551"/>
    </location>
</feature>
<evidence type="ECO:0000256" key="7">
    <source>
        <dbReference type="PROSITE-ProRule" id="PRU00358"/>
    </source>
</evidence>
<keyword evidence="6 7" id="KW-0539">Nucleus</keyword>
<evidence type="ECO:0000259" key="10">
    <source>
        <dbReference type="PROSITE" id="PS50868"/>
    </source>
</evidence>
<feature type="region of interest" description="Disordered" evidence="8">
    <location>
        <begin position="530"/>
        <end position="734"/>
    </location>
</feature>
<dbReference type="PROSITE" id="PS51015">
    <property type="entry name" value="YDG"/>
    <property type="match status" value="1"/>
</dbReference>
<keyword evidence="4" id="KW-0808">Transferase</keyword>
<dbReference type="Gene3D" id="2.30.280.10">
    <property type="entry name" value="SRA-YDG"/>
    <property type="match status" value="1"/>
</dbReference>
<name>A0A0F7UB60_NEOCL</name>
<evidence type="ECO:0000256" key="5">
    <source>
        <dbReference type="ARBA" id="ARBA00022691"/>
    </source>
</evidence>
<dbReference type="GO" id="GO:0003690">
    <property type="term" value="F:double-stranded DNA binding"/>
    <property type="evidence" value="ECO:0007669"/>
    <property type="project" value="TreeGrafter"/>
</dbReference>
<feature type="compositionally biased region" description="Low complexity" evidence="8">
    <location>
        <begin position="833"/>
        <end position="855"/>
    </location>
</feature>
<dbReference type="PROSITE" id="PS50868">
    <property type="entry name" value="POST_SET"/>
    <property type="match status" value="1"/>
</dbReference>
<feature type="compositionally biased region" description="Gly residues" evidence="8">
    <location>
        <begin position="900"/>
        <end position="911"/>
    </location>
</feature>
<accession>A0A0F7UB60</accession>
<feature type="domain" description="SET" evidence="9">
    <location>
        <begin position="1361"/>
        <end position="1488"/>
    </location>
</feature>
<dbReference type="GO" id="GO:0005634">
    <property type="term" value="C:nucleus"/>
    <property type="evidence" value="ECO:0007669"/>
    <property type="project" value="UniProtKB-SubCell"/>
</dbReference>
<protein>
    <submittedName>
        <fullName evidence="12">SET domain containing protein, putative</fullName>
    </submittedName>
</protein>
<keyword evidence="3" id="KW-0489">Methyltransferase</keyword>
<evidence type="ECO:0000256" key="4">
    <source>
        <dbReference type="ARBA" id="ARBA00022679"/>
    </source>
</evidence>
<evidence type="ECO:0000256" key="8">
    <source>
        <dbReference type="SAM" id="MobiDB-lite"/>
    </source>
</evidence>
<keyword evidence="2" id="KW-0158">Chromosome</keyword>
<dbReference type="Gene3D" id="2.170.270.10">
    <property type="entry name" value="SET domain"/>
    <property type="match status" value="1"/>
</dbReference>
<feature type="region of interest" description="Disordered" evidence="8">
    <location>
        <begin position="761"/>
        <end position="912"/>
    </location>
</feature>
<dbReference type="SUPFAM" id="SSF88697">
    <property type="entry name" value="PUA domain-like"/>
    <property type="match status" value="1"/>
</dbReference>
<proteinExistence type="predicted"/>
<reference evidence="12" key="1">
    <citation type="journal article" date="2015" name="PLoS ONE">
        <title>Comprehensive Evaluation of Toxoplasma gondii VEG and Neospora caninum LIV Genomes with Tachyzoite Stage Transcriptome and Proteome Defines Novel Transcript Features.</title>
        <authorList>
            <person name="Ramaprasad A."/>
            <person name="Mourier T."/>
            <person name="Naeem R."/>
            <person name="Malas T.B."/>
            <person name="Moussa E."/>
            <person name="Panigrahi A."/>
            <person name="Vermont S.J."/>
            <person name="Otto T.D."/>
            <person name="Wastling J."/>
            <person name="Pain A."/>
        </authorList>
    </citation>
    <scope>NUCLEOTIDE SEQUENCE</scope>
    <source>
        <strain evidence="12">Liverpool</strain>
    </source>
</reference>
<dbReference type="InterPro" id="IPR051357">
    <property type="entry name" value="H3K9_HMTase_SUVAR3-9"/>
</dbReference>
<dbReference type="SUPFAM" id="SSF82199">
    <property type="entry name" value="SET domain"/>
    <property type="match status" value="1"/>
</dbReference>
<dbReference type="GO" id="GO:0032259">
    <property type="term" value="P:methylation"/>
    <property type="evidence" value="ECO:0007669"/>
    <property type="project" value="UniProtKB-KW"/>
</dbReference>
<evidence type="ECO:0000256" key="2">
    <source>
        <dbReference type="ARBA" id="ARBA00022454"/>
    </source>
</evidence>
<dbReference type="GO" id="GO:0008270">
    <property type="term" value="F:zinc ion binding"/>
    <property type="evidence" value="ECO:0007669"/>
    <property type="project" value="InterPro"/>
</dbReference>
<keyword evidence="5" id="KW-0949">S-adenosyl-L-methionine</keyword>
<dbReference type="SMART" id="SM00317">
    <property type="entry name" value="SET"/>
    <property type="match status" value="1"/>
</dbReference>
<dbReference type="GO" id="GO:0042054">
    <property type="term" value="F:histone methyltransferase activity"/>
    <property type="evidence" value="ECO:0007669"/>
    <property type="project" value="InterPro"/>
</dbReference>
<feature type="compositionally biased region" description="Polar residues" evidence="8">
    <location>
        <begin position="813"/>
        <end position="832"/>
    </location>
</feature>
<feature type="domain" description="Post-SET" evidence="10">
    <location>
        <begin position="1492"/>
        <end position="1508"/>
    </location>
</feature>
<dbReference type="InterPro" id="IPR046341">
    <property type="entry name" value="SET_dom_sf"/>
</dbReference>
<evidence type="ECO:0000256" key="1">
    <source>
        <dbReference type="ARBA" id="ARBA00004286"/>
    </source>
</evidence>